<evidence type="ECO:0000313" key="1">
    <source>
        <dbReference type="EMBL" id="MPC31745.1"/>
    </source>
</evidence>
<sequence length="66" mass="7765">MGEQIELPHLPFFLLSRRHHHHHHHDHDHMLLTNQYNSTSCLYSKVVSDAVVCCIVAYNCGWQSNR</sequence>
<evidence type="ECO:0000313" key="2">
    <source>
        <dbReference type="Proteomes" id="UP000324222"/>
    </source>
</evidence>
<organism evidence="1 2">
    <name type="scientific">Portunus trituberculatus</name>
    <name type="common">Swimming crab</name>
    <name type="synonym">Neptunus trituberculatus</name>
    <dbReference type="NCBI Taxonomy" id="210409"/>
    <lineage>
        <taxon>Eukaryota</taxon>
        <taxon>Metazoa</taxon>
        <taxon>Ecdysozoa</taxon>
        <taxon>Arthropoda</taxon>
        <taxon>Crustacea</taxon>
        <taxon>Multicrustacea</taxon>
        <taxon>Malacostraca</taxon>
        <taxon>Eumalacostraca</taxon>
        <taxon>Eucarida</taxon>
        <taxon>Decapoda</taxon>
        <taxon>Pleocyemata</taxon>
        <taxon>Brachyura</taxon>
        <taxon>Eubrachyura</taxon>
        <taxon>Portunoidea</taxon>
        <taxon>Portunidae</taxon>
        <taxon>Portuninae</taxon>
        <taxon>Portunus</taxon>
    </lineage>
</organism>
<dbReference type="AlphaFoldDB" id="A0A5B7EED0"/>
<reference evidence="1 2" key="1">
    <citation type="submission" date="2019-05" db="EMBL/GenBank/DDBJ databases">
        <title>Another draft genome of Portunus trituberculatus and its Hox gene families provides insights of decapod evolution.</title>
        <authorList>
            <person name="Jeong J.-H."/>
            <person name="Song I."/>
            <person name="Kim S."/>
            <person name="Choi T."/>
            <person name="Kim D."/>
            <person name="Ryu S."/>
            <person name="Kim W."/>
        </authorList>
    </citation>
    <scope>NUCLEOTIDE SEQUENCE [LARGE SCALE GENOMIC DNA]</scope>
    <source>
        <tissue evidence="1">Muscle</tissue>
    </source>
</reference>
<protein>
    <submittedName>
        <fullName evidence="1">Uncharacterized protein</fullName>
    </submittedName>
</protein>
<gene>
    <name evidence="1" type="ORF">E2C01_025042</name>
</gene>
<dbReference type="Proteomes" id="UP000324222">
    <property type="component" value="Unassembled WGS sequence"/>
</dbReference>
<keyword evidence="2" id="KW-1185">Reference proteome</keyword>
<accession>A0A5B7EED0</accession>
<dbReference type="EMBL" id="VSRR010002496">
    <property type="protein sequence ID" value="MPC31745.1"/>
    <property type="molecule type" value="Genomic_DNA"/>
</dbReference>
<proteinExistence type="predicted"/>
<name>A0A5B7EED0_PORTR</name>
<comment type="caution">
    <text evidence="1">The sequence shown here is derived from an EMBL/GenBank/DDBJ whole genome shotgun (WGS) entry which is preliminary data.</text>
</comment>